<organism evidence="1 2">
    <name type="scientific">Mytilus galloprovincialis</name>
    <name type="common">Mediterranean mussel</name>
    <dbReference type="NCBI Taxonomy" id="29158"/>
    <lineage>
        <taxon>Eukaryota</taxon>
        <taxon>Metazoa</taxon>
        <taxon>Spiralia</taxon>
        <taxon>Lophotrochozoa</taxon>
        <taxon>Mollusca</taxon>
        <taxon>Bivalvia</taxon>
        <taxon>Autobranchia</taxon>
        <taxon>Pteriomorphia</taxon>
        <taxon>Mytilida</taxon>
        <taxon>Mytiloidea</taxon>
        <taxon>Mytilidae</taxon>
        <taxon>Mytilinae</taxon>
        <taxon>Mytilus</taxon>
    </lineage>
</organism>
<evidence type="ECO:0000313" key="1">
    <source>
        <dbReference type="EMBL" id="VDI28229.1"/>
    </source>
</evidence>
<comment type="caution">
    <text evidence="1">The sequence shown here is derived from an EMBL/GenBank/DDBJ whole genome shotgun (WGS) entry which is preliminary data.</text>
</comment>
<dbReference type="PANTHER" id="PTHR24024">
    <property type="entry name" value="PULMONARY SURFACTANT-ASSOCIATED PROTEIN A"/>
    <property type="match status" value="1"/>
</dbReference>
<keyword evidence="2" id="KW-1185">Reference proteome</keyword>
<evidence type="ECO:0000313" key="2">
    <source>
        <dbReference type="Proteomes" id="UP000596742"/>
    </source>
</evidence>
<accession>A0A8B6E4T4</accession>
<sequence>MIQRMDNDNDQVYSGEYEIVPSVKPAGWSASMANKEVPCVVCYQKRRSTVMMIPGRQTCYNGWNSENNGYLMSDHKKHYRRHYACVDKNAEPLDNKNGDENGALLYPLRSKCGSLRCPPYTKEAEVI</sequence>
<reference evidence="1" key="1">
    <citation type="submission" date="2018-11" db="EMBL/GenBank/DDBJ databases">
        <authorList>
            <person name="Alioto T."/>
            <person name="Alioto T."/>
        </authorList>
    </citation>
    <scope>NUCLEOTIDE SEQUENCE</scope>
</reference>
<dbReference type="GO" id="GO:0005615">
    <property type="term" value="C:extracellular space"/>
    <property type="evidence" value="ECO:0007669"/>
    <property type="project" value="TreeGrafter"/>
</dbReference>
<dbReference type="EMBL" id="UYJE01004467">
    <property type="protein sequence ID" value="VDI28229.1"/>
    <property type="molecule type" value="Genomic_DNA"/>
</dbReference>
<dbReference type="PANTHER" id="PTHR24024:SF18">
    <property type="entry name" value="SHORT-CHAIN COLLAGEN C4-LIKE"/>
    <property type="match status" value="1"/>
</dbReference>
<dbReference type="InterPro" id="IPR051077">
    <property type="entry name" value="Ca-dependent_lectin"/>
</dbReference>
<dbReference type="OrthoDB" id="6086925at2759"/>
<gene>
    <name evidence="1" type="ORF">MGAL_10B034215</name>
</gene>
<dbReference type="Proteomes" id="UP000596742">
    <property type="component" value="Unassembled WGS sequence"/>
</dbReference>
<name>A0A8B6E4T4_MYTGA</name>
<proteinExistence type="predicted"/>
<protein>
    <submittedName>
        <fullName evidence="1">Uncharacterized protein</fullName>
    </submittedName>
</protein>
<dbReference type="AlphaFoldDB" id="A0A8B6E4T4"/>